<reference evidence="4 5" key="1">
    <citation type="submission" date="2024-09" db="EMBL/GenBank/DDBJ databases">
        <authorList>
            <person name="Sun Q."/>
            <person name="Mori K."/>
        </authorList>
    </citation>
    <scope>NUCLEOTIDE SEQUENCE [LARGE SCALE GENOMIC DNA]</scope>
    <source>
        <strain evidence="4 5">JCM 13503</strain>
    </source>
</reference>
<keyword evidence="5" id="KW-1185">Reference proteome</keyword>
<dbReference type="EMBL" id="JBHLYR010000063">
    <property type="protein sequence ID" value="MFB9994684.1"/>
    <property type="molecule type" value="Genomic_DNA"/>
</dbReference>
<evidence type="ECO:0000313" key="5">
    <source>
        <dbReference type="Proteomes" id="UP001589733"/>
    </source>
</evidence>
<dbReference type="InterPro" id="IPR019251">
    <property type="entry name" value="DUF2231_TM"/>
</dbReference>
<evidence type="ECO:0000256" key="1">
    <source>
        <dbReference type="SAM" id="Coils"/>
    </source>
</evidence>
<name>A0ABV6B4K2_9DEIO</name>
<sequence length="200" mass="20984">MTTWTLTNHQPDSHDSQINNQIEDALSQHDTLEAVADVLQRQLRAAEGRLPPALIATLHGQPLGHPLHPILVHLPLGGWLVAGILDFSPGEKSAETEHAADLALLLGTVGAVGAIAAGWTDWANTRGQARRTGLIHGALNESAFLLNGASLLARRKGRRGLGKVLSGTALLLALGGGFLGGQLVYRHGLGVGRTLATRQG</sequence>
<keyword evidence="2" id="KW-0812">Transmembrane</keyword>
<feature type="domain" description="DUF2231" evidence="3">
    <location>
        <begin position="64"/>
        <end position="191"/>
    </location>
</feature>
<protein>
    <submittedName>
        <fullName evidence="4">DUF2231 domain-containing protein</fullName>
    </submittedName>
</protein>
<gene>
    <name evidence="4" type="ORF">ACFFLM_22235</name>
</gene>
<feature type="coiled-coil region" evidence="1">
    <location>
        <begin position="22"/>
        <end position="49"/>
    </location>
</feature>
<keyword evidence="2" id="KW-0472">Membrane</keyword>
<dbReference type="RefSeq" id="WP_380015868.1">
    <property type="nucleotide sequence ID" value="NZ_JBHLYR010000063.1"/>
</dbReference>
<keyword evidence="2" id="KW-1133">Transmembrane helix</keyword>
<keyword evidence="1" id="KW-0175">Coiled coil</keyword>
<dbReference type="Pfam" id="PF09990">
    <property type="entry name" value="DUF2231"/>
    <property type="match status" value="1"/>
</dbReference>
<evidence type="ECO:0000313" key="4">
    <source>
        <dbReference type="EMBL" id="MFB9994684.1"/>
    </source>
</evidence>
<proteinExistence type="predicted"/>
<accession>A0ABV6B4K2</accession>
<evidence type="ECO:0000256" key="2">
    <source>
        <dbReference type="SAM" id="Phobius"/>
    </source>
</evidence>
<comment type="caution">
    <text evidence="4">The sequence shown here is derived from an EMBL/GenBank/DDBJ whole genome shotgun (WGS) entry which is preliminary data.</text>
</comment>
<dbReference type="Proteomes" id="UP001589733">
    <property type="component" value="Unassembled WGS sequence"/>
</dbReference>
<feature type="transmembrane region" description="Helical" evidence="2">
    <location>
        <begin position="164"/>
        <end position="185"/>
    </location>
</feature>
<evidence type="ECO:0000259" key="3">
    <source>
        <dbReference type="Pfam" id="PF09990"/>
    </source>
</evidence>
<organism evidence="4 5">
    <name type="scientific">Deinococcus oregonensis</name>
    <dbReference type="NCBI Taxonomy" id="1805970"/>
    <lineage>
        <taxon>Bacteria</taxon>
        <taxon>Thermotogati</taxon>
        <taxon>Deinococcota</taxon>
        <taxon>Deinococci</taxon>
        <taxon>Deinococcales</taxon>
        <taxon>Deinococcaceae</taxon>
        <taxon>Deinococcus</taxon>
    </lineage>
</organism>